<dbReference type="Proteomes" id="UP000247523">
    <property type="component" value="Unassembled WGS sequence"/>
</dbReference>
<dbReference type="AlphaFoldDB" id="A0A318EV34"/>
<accession>A0A318EV34</accession>
<name>A0A318EV34_9FIRM</name>
<protein>
    <submittedName>
        <fullName evidence="1">Ethanolamine utilization protein</fullName>
    </submittedName>
</protein>
<gene>
    <name evidence="1" type="ORF">C8E03_102384</name>
</gene>
<dbReference type="RefSeq" id="WP_110290563.1">
    <property type="nucleotide sequence ID" value="NZ_QICS01000002.1"/>
</dbReference>
<comment type="caution">
    <text evidence="1">The sequence shown here is derived from an EMBL/GenBank/DDBJ whole genome shotgun (WGS) entry which is preliminary data.</text>
</comment>
<evidence type="ECO:0000313" key="2">
    <source>
        <dbReference type="Proteomes" id="UP000247523"/>
    </source>
</evidence>
<proteinExistence type="predicted"/>
<evidence type="ECO:0000313" key="1">
    <source>
        <dbReference type="EMBL" id="PXV93613.1"/>
    </source>
</evidence>
<organism evidence="1 2">
    <name type="scientific">Lachnotalea glycerini</name>
    <dbReference type="NCBI Taxonomy" id="1763509"/>
    <lineage>
        <taxon>Bacteria</taxon>
        <taxon>Bacillati</taxon>
        <taxon>Bacillota</taxon>
        <taxon>Clostridia</taxon>
        <taxon>Lachnospirales</taxon>
        <taxon>Lachnospiraceae</taxon>
        <taxon>Lachnotalea</taxon>
    </lineage>
</organism>
<sequence length="250" mass="28371">MDEALVDEILKRVLEAMKDSQEPLNADEKDNKEKILILSPEHQEGCHEILENPELLKYYQMECALTKNYDLDLNEYQAVILCNLTNTLLGKLCGGIFDSPFLNLASQAILTGKKIYIPKQEVVIYQYKDSAPKAYYKMMLDKISFLQESGISFVDHDQLLNILEQRDADAKKITEQVNPAKAKVTSEKPVVIDKKIITEKDIERAYENGAVFICISKKSILSDLAKEYARKRNIEIQRSECCSGNAGLSL</sequence>
<dbReference type="EMBL" id="QICS01000002">
    <property type="protein sequence ID" value="PXV93613.1"/>
    <property type="molecule type" value="Genomic_DNA"/>
</dbReference>
<reference evidence="1 2" key="1">
    <citation type="submission" date="2018-05" db="EMBL/GenBank/DDBJ databases">
        <title>Genomic Encyclopedia of Type Strains, Phase IV (KMG-IV): sequencing the most valuable type-strain genomes for metagenomic binning, comparative biology and taxonomic classification.</title>
        <authorList>
            <person name="Goeker M."/>
        </authorList>
    </citation>
    <scope>NUCLEOTIDE SEQUENCE [LARGE SCALE GENOMIC DNA]</scope>
    <source>
        <strain evidence="1 2">DSM 28816</strain>
    </source>
</reference>